<feature type="domain" description="CBM21" evidence="2">
    <location>
        <begin position="406"/>
        <end position="522"/>
    </location>
</feature>
<dbReference type="PANTHER" id="PTHR12307">
    <property type="entry name" value="PROTEIN PHOSPHATASE 1 REGULATORY SUBUNIT"/>
    <property type="match status" value="1"/>
</dbReference>
<dbReference type="PROSITE" id="PS51159">
    <property type="entry name" value="CBM21"/>
    <property type="match status" value="1"/>
</dbReference>
<evidence type="ECO:0000313" key="4">
    <source>
        <dbReference type="Proteomes" id="UP000189580"/>
    </source>
</evidence>
<dbReference type="Proteomes" id="UP000189580">
    <property type="component" value="Chromosome a"/>
</dbReference>
<feature type="region of interest" description="Disordered" evidence="1">
    <location>
        <begin position="582"/>
        <end position="614"/>
    </location>
</feature>
<dbReference type="InterPro" id="IPR005036">
    <property type="entry name" value="CBM21_dom"/>
</dbReference>
<gene>
    <name evidence="3" type="primary">GAC1</name>
    <name evidence="3" type="ORF">AWJ20_270</name>
</gene>
<feature type="compositionally biased region" description="Low complexity" evidence="1">
    <location>
        <begin position="118"/>
        <end position="184"/>
    </location>
</feature>
<feature type="compositionally biased region" description="Low complexity" evidence="1">
    <location>
        <begin position="49"/>
        <end position="64"/>
    </location>
</feature>
<protein>
    <submittedName>
        <fullName evidence="3">Protein phosphatase regulator GAC1</fullName>
    </submittedName>
</protein>
<dbReference type="Pfam" id="PF03370">
    <property type="entry name" value="CBM_21"/>
    <property type="match status" value="1"/>
</dbReference>
<dbReference type="EMBL" id="CP014501">
    <property type="protein sequence ID" value="ANB12037.1"/>
    <property type="molecule type" value="Genomic_DNA"/>
</dbReference>
<feature type="compositionally biased region" description="Polar residues" evidence="1">
    <location>
        <begin position="878"/>
        <end position="891"/>
    </location>
</feature>
<dbReference type="GO" id="GO:0005979">
    <property type="term" value="P:regulation of glycogen biosynthetic process"/>
    <property type="evidence" value="ECO:0007669"/>
    <property type="project" value="TreeGrafter"/>
</dbReference>
<feature type="region of interest" description="Disordered" evidence="1">
    <location>
        <begin position="117"/>
        <end position="196"/>
    </location>
</feature>
<feature type="region of interest" description="Disordered" evidence="1">
    <location>
        <begin position="306"/>
        <end position="360"/>
    </location>
</feature>
<feature type="compositionally biased region" description="Polar residues" evidence="1">
    <location>
        <begin position="217"/>
        <end position="236"/>
    </location>
</feature>
<feature type="compositionally biased region" description="Low complexity" evidence="1">
    <location>
        <begin position="922"/>
        <end position="955"/>
    </location>
</feature>
<dbReference type="InterPro" id="IPR050782">
    <property type="entry name" value="PP1_regulatory_subunit_3"/>
</dbReference>
<feature type="compositionally biased region" description="Basic residues" evidence="1">
    <location>
        <begin position="850"/>
        <end position="867"/>
    </location>
</feature>
<feature type="compositionally biased region" description="Low complexity" evidence="1">
    <location>
        <begin position="651"/>
        <end position="670"/>
    </location>
</feature>
<sequence length="971" mass="104040">MIMLSRPSPVDSPASGSPSTSPSPASSSQQSGSASSTASANPRSEISKLRSQSQSPLQKSQSGSALSSLIEQHNNHHHHHIPVYTPGQHSELSTAFLHKQKRGGNVRKHGDVIAIDRPLASSTHSTSPPTSPNSITTSASISSPTGSITSPLGSPAAATSTSAPSVTTTGVTTGATTSGPVGSVAAPASPISPTSQLASINSKPFMQLVPDYVTSSSPGFSPVNDSNDSDNITIKASPSTSEDDDDDSPEANQRRQQKMIRKKSGELVKSSLKLPSLLRTQSMPIKMVHFDSKLEHVRKFFRRERPTAVSSGSTTPVKEKVSFQWASGSSTSDSETDSDYSSDSEEEDDGLDGDASEDDDIETIRGAVASHRRSIAGSISGAPKKHLRHHQKKIWQIALPNFNSENSNQSDKMVYLDSVFLSSDNNNLIGHICVKNVSYRKNVSVRYTVDFWKSVTDVVADYNGDVRRKTLRSGYDRFTFSIRLADLPQAALTSNSMFFCVRYQSDDGDFWDNNNSLNYEVLLTRVPKHAADHTSSGTVKPAKTHTKQQPTMLDDDMDEIDKTTFKSAPRQASSYFMYQPNQPAATNAAPHHGRNGGLKHHHRRNKTDPSPDFLYDNDFDHHHSVEDTADLFDGLTVGPKQDATRATGNVSKTGSYNSSGTGSFGNSGNSFGSSNNKPSISNSFGGASNFSPTKKSNGLTSRYSFGASLNAALARNNMTGRRSSYDVDGEADEEVTTSESTSDDESTDTTPVDSSNLSTPQLRSFIFPKTNPRNSMLIRPHSSTDVTDESSRPAWDSLSYKDIINKYCFFQDTPVSNSSSITPTGTSAASNKNTAAATGQTGKKSSTMVHNHHHHSHSMLPHHHQSHPRPAGSYIPSPMTTSPALIPQSFTPPIVPQSTSVYSAQNASSSPLLAAAAATLALNSPPESSSSTPSGSFSPSPTDTPGSPGESSSDTLLDVSEPRKIWHSVEV</sequence>
<dbReference type="PANTHER" id="PTHR12307:SF36">
    <property type="entry name" value="GLYCOGEN-BINDING SUBUNIT 76A"/>
    <property type="match status" value="1"/>
</dbReference>
<accession>A0A161HI37</accession>
<reference evidence="3 4" key="1">
    <citation type="submission" date="2016-02" db="EMBL/GenBank/DDBJ databases">
        <title>Complete genome sequence and transcriptome regulation of the pentose utilising yeast Sugiyamaella lignohabitans.</title>
        <authorList>
            <person name="Bellasio M."/>
            <person name="Peymann A."/>
            <person name="Valli M."/>
            <person name="Sipitzky M."/>
            <person name="Graf A."/>
            <person name="Sauer M."/>
            <person name="Marx H."/>
            <person name="Mattanovich D."/>
        </authorList>
    </citation>
    <scope>NUCLEOTIDE SEQUENCE [LARGE SCALE GENOMIC DNA]</scope>
    <source>
        <strain evidence="3 4">CBS 10342</strain>
    </source>
</reference>
<feature type="compositionally biased region" description="Acidic residues" evidence="1">
    <location>
        <begin position="727"/>
        <end position="747"/>
    </location>
</feature>
<feature type="region of interest" description="Disordered" evidence="1">
    <location>
        <begin position="640"/>
        <end position="670"/>
    </location>
</feature>
<feature type="region of interest" description="Disordered" evidence="1">
    <location>
        <begin position="922"/>
        <end position="971"/>
    </location>
</feature>
<evidence type="ECO:0000259" key="2">
    <source>
        <dbReference type="PROSITE" id="PS51159"/>
    </source>
</evidence>
<dbReference type="AlphaFoldDB" id="A0A161HI37"/>
<dbReference type="RefSeq" id="XP_018734514.1">
    <property type="nucleotide sequence ID" value="XM_018879662.1"/>
</dbReference>
<keyword evidence="4" id="KW-1185">Reference proteome</keyword>
<feature type="compositionally biased region" description="Low complexity" evidence="1">
    <location>
        <begin position="824"/>
        <end position="849"/>
    </location>
</feature>
<feature type="compositionally biased region" description="Basic and acidic residues" evidence="1">
    <location>
        <begin position="960"/>
        <end position="971"/>
    </location>
</feature>
<evidence type="ECO:0000256" key="1">
    <source>
        <dbReference type="SAM" id="MobiDB-lite"/>
    </source>
</evidence>
<feature type="compositionally biased region" description="Acidic residues" evidence="1">
    <location>
        <begin position="334"/>
        <end position="360"/>
    </location>
</feature>
<feature type="region of interest" description="Disordered" evidence="1">
    <location>
        <begin position="1"/>
        <end position="66"/>
    </location>
</feature>
<evidence type="ECO:0000313" key="3">
    <source>
        <dbReference type="EMBL" id="ANB12037.1"/>
    </source>
</evidence>
<feature type="region of interest" description="Disordered" evidence="1">
    <location>
        <begin position="817"/>
        <end position="891"/>
    </location>
</feature>
<dbReference type="InterPro" id="IPR038175">
    <property type="entry name" value="CBM21_dom_sf"/>
</dbReference>
<dbReference type="GO" id="GO:2001069">
    <property type="term" value="F:glycogen binding"/>
    <property type="evidence" value="ECO:0007669"/>
    <property type="project" value="TreeGrafter"/>
</dbReference>
<feature type="compositionally biased region" description="Basic residues" evidence="1">
    <location>
        <begin position="591"/>
        <end position="605"/>
    </location>
</feature>
<dbReference type="GO" id="GO:0000164">
    <property type="term" value="C:protein phosphatase type 1 complex"/>
    <property type="evidence" value="ECO:0007669"/>
    <property type="project" value="TreeGrafter"/>
</dbReference>
<dbReference type="OrthoDB" id="1881at2759"/>
<name>A0A161HI37_9ASCO</name>
<feature type="compositionally biased region" description="Low complexity" evidence="1">
    <location>
        <begin position="12"/>
        <end position="40"/>
    </location>
</feature>
<feature type="region of interest" description="Disordered" evidence="1">
    <location>
        <begin position="217"/>
        <end position="266"/>
    </location>
</feature>
<proteinExistence type="predicted"/>
<dbReference type="GeneID" id="30034640"/>
<dbReference type="Gene3D" id="2.60.40.2440">
    <property type="entry name" value="Carbohydrate binding type-21 domain"/>
    <property type="match status" value="1"/>
</dbReference>
<dbReference type="KEGG" id="slb:AWJ20_270"/>
<organism evidence="3 4">
    <name type="scientific">Sugiyamaella lignohabitans</name>
    <dbReference type="NCBI Taxonomy" id="796027"/>
    <lineage>
        <taxon>Eukaryota</taxon>
        <taxon>Fungi</taxon>
        <taxon>Dikarya</taxon>
        <taxon>Ascomycota</taxon>
        <taxon>Saccharomycotina</taxon>
        <taxon>Dipodascomycetes</taxon>
        <taxon>Dipodascales</taxon>
        <taxon>Trichomonascaceae</taxon>
        <taxon>Sugiyamaella</taxon>
    </lineage>
</organism>
<dbReference type="GO" id="GO:0008157">
    <property type="term" value="F:protein phosphatase 1 binding"/>
    <property type="evidence" value="ECO:0007669"/>
    <property type="project" value="TreeGrafter"/>
</dbReference>
<feature type="region of interest" description="Disordered" evidence="1">
    <location>
        <begin position="721"/>
        <end position="794"/>
    </location>
</feature>